<dbReference type="AlphaFoldDB" id="A0A8X6F2T0"/>
<evidence type="ECO:0000313" key="1">
    <source>
        <dbReference type="EMBL" id="GFQ68527.1"/>
    </source>
</evidence>
<comment type="caution">
    <text evidence="1">The sequence shown here is derived from an EMBL/GenBank/DDBJ whole genome shotgun (WGS) entry which is preliminary data.</text>
</comment>
<name>A0A8X6F2T0_TRICU</name>
<accession>A0A8X6F2T0</accession>
<dbReference type="EMBL" id="BMAO01010647">
    <property type="protein sequence ID" value="GFQ68527.1"/>
    <property type="molecule type" value="Genomic_DNA"/>
</dbReference>
<protein>
    <submittedName>
        <fullName evidence="1">Uncharacterized protein</fullName>
    </submittedName>
</protein>
<evidence type="ECO:0000313" key="2">
    <source>
        <dbReference type="Proteomes" id="UP000887116"/>
    </source>
</evidence>
<proteinExistence type="predicted"/>
<keyword evidence="2" id="KW-1185">Reference proteome</keyword>
<dbReference type="Proteomes" id="UP000887116">
    <property type="component" value="Unassembled WGS sequence"/>
</dbReference>
<sequence length="106" mass="11743">MMVIYTASCVEISRVEGSGPLDQSSETARVFASKPRESASAGLHSEVLEVLQLEGSNWKSLEILQQLLDLGNSVGNECFQQMRRAVNPRQGDRRICPQLHGINIFL</sequence>
<organism evidence="1 2">
    <name type="scientific">Trichonephila clavata</name>
    <name type="common">Joro spider</name>
    <name type="synonym">Nephila clavata</name>
    <dbReference type="NCBI Taxonomy" id="2740835"/>
    <lineage>
        <taxon>Eukaryota</taxon>
        <taxon>Metazoa</taxon>
        <taxon>Ecdysozoa</taxon>
        <taxon>Arthropoda</taxon>
        <taxon>Chelicerata</taxon>
        <taxon>Arachnida</taxon>
        <taxon>Araneae</taxon>
        <taxon>Araneomorphae</taxon>
        <taxon>Entelegynae</taxon>
        <taxon>Araneoidea</taxon>
        <taxon>Nephilidae</taxon>
        <taxon>Trichonephila</taxon>
    </lineage>
</organism>
<gene>
    <name evidence="1" type="ORF">TNCT_106931</name>
</gene>
<reference evidence="1" key="1">
    <citation type="submission" date="2020-07" db="EMBL/GenBank/DDBJ databases">
        <title>Multicomponent nature underlies the extraordinary mechanical properties of spider dragline silk.</title>
        <authorList>
            <person name="Kono N."/>
            <person name="Nakamura H."/>
            <person name="Mori M."/>
            <person name="Yoshida Y."/>
            <person name="Ohtoshi R."/>
            <person name="Malay A.D."/>
            <person name="Moran D.A.P."/>
            <person name="Tomita M."/>
            <person name="Numata K."/>
            <person name="Arakawa K."/>
        </authorList>
    </citation>
    <scope>NUCLEOTIDE SEQUENCE</scope>
</reference>